<reference evidence="3" key="1">
    <citation type="submission" date="2016-06" db="EMBL/GenBank/DDBJ databases">
        <title>Parallel loss of symbiosis genes in relatives of nitrogen-fixing non-legume Parasponia.</title>
        <authorList>
            <person name="Van Velzen R."/>
            <person name="Holmer R."/>
            <person name="Bu F."/>
            <person name="Rutten L."/>
            <person name="Van Zeijl A."/>
            <person name="Liu W."/>
            <person name="Santuari L."/>
            <person name="Cao Q."/>
            <person name="Sharma T."/>
            <person name="Shen D."/>
            <person name="Roswanjaya Y."/>
            <person name="Wardhani T."/>
            <person name="Kalhor M.S."/>
            <person name="Jansen J."/>
            <person name="Van den Hoogen J."/>
            <person name="Gungor B."/>
            <person name="Hartog M."/>
            <person name="Hontelez J."/>
            <person name="Verver J."/>
            <person name="Yang W.-C."/>
            <person name="Schijlen E."/>
            <person name="Repin R."/>
            <person name="Schilthuizen M."/>
            <person name="Schranz E."/>
            <person name="Heidstra R."/>
            <person name="Miyata K."/>
            <person name="Fedorova E."/>
            <person name="Kohlen W."/>
            <person name="Bisseling T."/>
            <person name="Smit S."/>
            <person name="Geurts R."/>
        </authorList>
    </citation>
    <scope>NUCLEOTIDE SEQUENCE [LARGE SCALE GENOMIC DNA]</scope>
    <source>
        <strain evidence="3">cv. RG33-2</strain>
    </source>
</reference>
<dbReference type="STRING" id="63057.A0A2P5EYU8"/>
<keyword evidence="3" id="KW-1185">Reference proteome</keyword>
<feature type="domain" description="F-box protein At3g26010-like beta-propeller" evidence="1">
    <location>
        <begin position="156"/>
        <end position="403"/>
    </location>
</feature>
<dbReference type="PANTHER" id="PTHR35546">
    <property type="entry name" value="F-BOX PROTEIN INTERACTION DOMAIN PROTEIN-RELATED"/>
    <property type="match status" value="1"/>
</dbReference>
<dbReference type="Gene3D" id="1.20.1280.50">
    <property type="match status" value="1"/>
</dbReference>
<dbReference type="InParanoid" id="A0A2P5EYU8"/>
<dbReference type="InterPro" id="IPR056592">
    <property type="entry name" value="Beta-prop_At3g26010-like"/>
</dbReference>
<evidence type="ECO:0000313" key="2">
    <source>
        <dbReference type="EMBL" id="PON90713.1"/>
    </source>
</evidence>
<proteinExistence type="predicted"/>
<protein>
    <submittedName>
        <fullName evidence="2">F-box domain containing protein</fullName>
    </submittedName>
</protein>
<dbReference type="InterPro" id="IPR036047">
    <property type="entry name" value="F-box-like_dom_sf"/>
</dbReference>
<accession>A0A2P5EYU8</accession>
<organism evidence="2 3">
    <name type="scientific">Trema orientale</name>
    <name type="common">Charcoal tree</name>
    <name type="synonym">Celtis orientalis</name>
    <dbReference type="NCBI Taxonomy" id="63057"/>
    <lineage>
        <taxon>Eukaryota</taxon>
        <taxon>Viridiplantae</taxon>
        <taxon>Streptophyta</taxon>
        <taxon>Embryophyta</taxon>
        <taxon>Tracheophyta</taxon>
        <taxon>Spermatophyta</taxon>
        <taxon>Magnoliopsida</taxon>
        <taxon>eudicotyledons</taxon>
        <taxon>Gunneridae</taxon>
        <taxon>Pentapetalae</taxon>
        <taxon>rosids</taxon>
        <taxon>fabids</taxon>
        <taxon>Rosales</taxon>
        <taxon>Cannabaceae</taxon>
        <taxon>Trema</taxon>
    </lineage>
</organism>
<dbReference type="Proteomes" id="UP000237000">
    <property type="component" value="Unassembled WGS sequence"/>
</dbReference>
<gene>
    <name evidence="2" type="ORF">TorRG33x02_135700</name>
</gene>
<dbReference type="AlphaFoldDB" id="A0A2P5EYU8"/>
<name>A0A2P5EYU8_TREOI</name>
<sequence>MVRRSERIRKKSKIDDDDIEEKYSETAASKFMSIVTDDLLLEILLRLYHLPTLIQCKTVCKRWFSLITTRFVCTFFHHKNKKLSDNHFGPVNSASSPVSLPYTILFRYYYNRNEPLYELFSKKSKALHGGHELPSSSSSTTGNITYLNFLPWNGVTIQASFEDLLLVSPATAWKEYCICNPLTRQWIMLPRPPLIRLFASSHGLVCEPNRGKLGCTDNNIAPYTYKVVLMVKEQERFHAVVFCSKSGKWSTSTLFSNPSHLVGGSLHESFVSNRIIYWILKRDLYEIRDIVTLDPFNSDITDPKRSRVIHLPVGFVGGRQSYRDRVSYGLVQGRLRLSQLIKVVGDNSFVLKVWELNCDKDGVFTSWLLMHNVSFKRPKTDKIAVIAFHPNDGDVVFMVRNHNIYKYEIEEDKYEKVGRFPDRFLGRKFSSTRKQTFTDHLKVFTLVHPALPILIPSVPTT</sequence>
<dbReference type="SUPFAM" id="SSF81383">
    <property type="entry name" value="F-box domain"/>
    <property type="match status" value="1"/>
</dbReference>
<dbReference type="FunCoup" id="A0A2P5EYU8">
    <property type="interactions" value="130"/>
</dbReference>
<comment type="caution">
    <text evidence="2">The sequence shown here is derived from an EMBL/GenBank/DDBJ whole genome shotgun (WGS) entry which is preliminary data.</text>
</comment>
<evidence type="ECO:0000259" key="1">
    <source>
        <dbReference type="Pfam" id="PF24750"/>
    </source>
</evidence>
<dbReference type="PANTHER" id="PTHR35546:SF119">
    <property type="entry name" value="F-BOX_KELCH-REPEAT PROTEIN"/>
    <property type="match status" value="1"/>
</dbReference>
<dbReference type="InterPro" id="IPR055290">
    <property type="entry name" value="At3g26010-like"/>
</dbReference>
<dbReference type="OrthoDB" id="1475472at2759"/>
<evidence type="ECO:0000313" key="3">
    <source>
        <dbReference type="Proteomes" id="UP000237000"/>
    </source>
</evidence>
<dbReference type="Pfam" id="PF24750">
    <property type="entry name" value="b-prop_At3g26010-like"/>
    <property type="match status" value="1"/>
</dbReference>
<dbReference type="EMBL" id="JXTC01000081">
    <property type="protein sequence ID" value="PON90713.1"/>
    <property type="molecule type" value="Genomic_DNA"/>
</dbReference>